<keyword evidence="3" id="KW-1185">Reference proteome</keyword>
<comment type="caution">
    <text evidence="2">The sequence shown here is derived from an EMBL/GenBank/DDBJ whole genome shotgun (WGS) entry which is preliminary data.</text>
</comment>
<dbReference type="Pfam" id="PF04255">
    <property type="entry name" value="DUF433"/>
    <property type="match status" value="1"/>
</dbReference>
<gene>
    <name evidence="2" type="ORF">E2C06_33535</name>
</gene>
<dbReference type="OrthoDB" id="200074at2"/>
<dbReference type="AlphaFoldDB" id="A0A4R5Q739"/>
<dbReference type="EMBL" id="SMSJ01000138">
    <property type="protein sequence ID" value="TDH58258.1"/>
    <property type="molecule type" value="Genomic_DNA"/>
</dbReference>
<dbReference type="Gene3D" id="1.10.10.10">
    <property type="entry name" value="Winged helix-like DNA-binding domain superfamily/Winged helix DNA-binding domain"/>
    <property type="match status" value="1"/>
</dbReference>
<dbReference type="RefSeq" id="WP_133292906.1">
    <property type="nucleotide sequence ID" value="NZ_SMSJ01000138.1"/>
</dbReference>
<protein>
    <submittedName>
        <fullName evidence="2">DUF433 domain-containing protein</fullName>
    </submittedName>
</protein>
<sequence length="269" mass="29929">MTARAGEQPPTIAELATRQSSSLQILRSPYIFQSVGRFIAMSNVAEMVTATEAAALAMVDVRKVHRIFDEQILPTALIRDGERRLVACDAVALVGFYFRNDQLSPEARRLVINIIASQGRTGAIRRLWAYRNRPRPVALGHGVTADLSGFFREVEQRKRELNRARDMVHTDPAILGGSQPVIRNTRIPVYDVAAAVEAGTSLAEIVTSYPDLSEEQVHLAVLYARVEPPRGRPRQRLADRVPRDGRLIASGRMPRPTIQPPRRPETVEG</sequence>
<dbReference type="PANTHER" id="PTHR34849">
    <property type="entry name" value="SSL5025 PROTEIN"/>
    <property type="match status" value="1"/>
</dbReference>
<dbReference type="SUPFAM" id="SSF46689">
    <property type="entry name" value="Homeodomain-like"/>
    <property type="match status" value="1"/>
</dbReference>
<dbReference type="InterPro" id="IPR036388">
    <property type="entry name" value="WH-like_DNA-bd_sf"/>
</dbReference>
<evidence type="ECO:0000313" key="3">
    <source>
        <dbReference type="Proteomes" id="UP000295096"/>
    </source>
</evidence>
<name>A0A4R5Q739_9PROT</name>
<evidence type="ECO:0000313" key="2">
    <source>
        <dbReference type="EMBL" id="TDH58258.1"/>
    </source>
</evidence>
<feature type="compositionally biased region" description="Basic and acidic residues" evidence="1">
    <location>
        <begin position="236"/>
        <end position="246"/>
    </location>
</feature>
<evidence type="ECO:0000256" key="1">
    <source>
        <dbReference type="SAM" id="MobiDB-lite"/>
    </source>
</evidence>
<dbReference type="InterPro" id="IPR009057">
    <property type="entry name" value="Homeodomain-like_sf"/>
</dbReference>
<proteinExistence type="predicted"/>
<feature type="region of interest" description="Disordered" evidence="1">
    <location>
        <begin position="231"/>
        <end position="269"/>
    </location>
</feature>
<dbReference type="Proteomes" id="UP000295096">
    <property type="component" value="Unassembled WGS sequence"/>
</dbReference>
<dbReference type="PANTHER" id="PTHR34849:SF3">
    <property type="entry name" value="SSR2962 PROTEIN"/>
    <property type="match status" value="1"/>
</dbReference>
<organism evidence="2 3">
    <name type="scientific">Dankookia rubra</name>
    <dbReference type="NCBI Taxonomy" id="1442381"/>
    <lineage>
        <taxon>Bacteria</taxon>
        <taxon>Pseudomonadati</taxon>
        <taxon>Pseudomonadota</taxon>
        <taxon>Alphaproteobacteria</taxon>
        <taxon>Acetobacterales</taxon>
        <taxon>Roseomonadaceae</taxon>
        <taxon>Dankookia</taxon>
    </lineage>
</organism>
<dbReference type="InterPro" id="IPR007367">
    <property type="entry name" value="DUF433"/>
</dbReference>
<accession>A0A4R5Q739</accession>
<reference evidence="2 3" key="1">
    <citation type="journal article" date="2016" name="J. Microbiol.">
        <title>Dankookia rubra gen. nov., sp. nov., an alphaproteobacterium isolated from sediment of a shallow stream.</title>
        <authorList>
            <person name="Kim W.H."/>
            <person name="Kim D.H."/>
            <person name="Kang K."/>
            <person name="Ahn T.Y."/>
        </authorList>
    </citation>
    <scope>NUCLEOTIDE SEQUENCE [LARGE SCALE GENOMIC DNA]</scope>
    <source>
        <strain evidence="2 3">JCM30602</strain>
    </source>
</reference>